<sequence>MTTLKAGVLALVSASLLVSAGASAQNRPPAPSAGDRAMMGAMRSMIPVTAKTRPTGDVDRDFMTMMIPHHDAGIQMSEAQARLGKHAELRKMAAQDVTDQRKDNASMHKYLRGWKTTAGPVGAGSPSAAMLEDMREMDRATGKMRMRGNQDRDFIEMMIPHHEAAISMARTEMRSGRDARVKKVAKGIFDGQSKDVRDMKGWYKSWYGRAYAG</sequence>
<dbReference type="Proteomes" id="UP000531581">
    <property type="component" value="Unassembled WGS sequence"/>
</dbReference>
<keyword evidence="6" id="KW-1185">Reference proteome</keyword>
<feature type="domain" description="DUF305" evidence="2">
    <location>
        <begin position="59"/>
        <end position="203"/>
    </location>
</feature>
<dbReference type="AlphaFoldDB" id="A0A7Y7USJ5"/>
<dbReference type="RefSeq" id="WP_170172247.1">
    <property type="nucleotide sequence ID" value="NZ_JABEOV010000035.1"/>
</dbReference>
<evidence type="ECO:0000313" key="6">
    <source>
        <dbReference type="Proteomes" id="UP000557656"/>
    </source>
</evidence>
<comment type="caution">
    <text evidence="4">The sequence shown here is derived from an EMBL/GenBank/DDBJ whole genome shotgun (WGS) entry which is preliminary data.</text>
</comment>
<proteinExistence type="predicted"/>
<reference evidence="5 6" key="1">
    <citation type="submission" date="2020-05" db="EMBL/GenBank/DDBJ databases">
        <title>Draft Genome Sequences of Sphingomonas sp. Isolated from the International Space Station.</title>
        <authorList>
            <person name="Bijlani S."/>
            <person name="Singh N.K."/>
            <person name="Mason C.E."/>
            <person name="Wang C.C."/>
            <person name="Venkateswaran K."/>
        </authorList>
    </citation>
    <scope>NUCLEOTIDE SEQUENCE [LARGE SCALE GENOMIC DNA]</scope>
    <source>
        <strain evidence="3 6">IIF7SW-B5</strain>
        <strain evidence="4">ISS-IIF7SWP</strain>
    </source>
</reference>
<evidence type="ECO:0000313" key="5">
    <source>
        <dbReference type="Proteomes" id="UP000531581"/>
    </source>
</evidence>
<evidence type="ECO:0000259" key="2">
    <source>
        <dbReference type="Pfam" id="PF03713"/>
    </source>
</evidence>
<dbReference type="EMBL" id="JABYQV010000025">
    <property type="protein sequence ID" value="NVP33074.1"/>
    <property type="molecule type" value="Genomic_DNA"/>
</dbReference>
<evidence type="ECO:0000313" key="4">
    <source>
        <dbReference type="EMBL" id="NVP33074.1"/>
    </source>
</evidence>
<dbReference type="PANTHER" id="PTHR36933">
    <property type="entry name" value="SLL0788 PROTEIN"/>
    <property type="match status" value="1"/>
</dbReference>
<evidence type="ECO:0000256" key="1">
    <source>
        <dbReference type="SAM" id="SignalP"/>
    </source>
</evidence>
<dbReference type="Gene3D" id="1.20.1260.10">
    <property type="match status" value="2"/>
</dbReference>
<gene>
    <name evidence="3" type="ORF">HKX05_19645</name>
    <name evidence="4" type="ORF">HLV41_18730</name>
</gene>
<evidence type="ECO:0000313" key="3">
    <source>
        <dbReference type="EMBL" id="NNG55559.1"/>
    </source>
</evidence>
<feature type="signal peptide" evidence="1">
    <location>
        <begin position="1"/>
        <end position="24"/>
    </location>
</feature>
<dbReference type="InterPro" id="IPR012347">
    <property type="entry name" value="Ferritin-like"/>
</dbReference>
<organism evidence="4 5">
    <name type="scientific">Sphingomonas sanguinis</name>
    <dbReference type="NCBI Taxonomy" id="33051"/>
    <lineage>
        <taxon>Bacteria</taxon>
        <taxon>Pseudomonadati</taxon>
        <taxon>Pseudomonadota</taxon>
        <taxon>Alphaproteobacteria</taxon>
        <taxon>Sphingomonadales</taxon>
        <taxon>Sphingomonadaceae</taxon>
        <taxon>Sphingomonas</taxon>
    </lineage>
</organism>
<feature type="chain" id="PRO_5030930100" evidence="1">
    <location>
        <begin position="25"/>
        <end position="213"/>
    </location>
</feature>
<dbReference type="InterPro" id="IPR005183">
    <property type="entry name" value="DUF305_CopM-like"/>
</dbReference>
<dbReference type="PANTHER" id="PTHR36933:SF1">
    <property type="entry name" value="SLL0788 PROTEIN"/>
    <property type="match status" value="1"/>
</dbReference>
<dbReference type="EMBL" id="JABEOV010000035">
    <property type="protein sequence ID" value="NNG55559.1"/>
    <property type="molecule type" value="Genomic_DNA"/>
</dbReference>
<protein>
    <submittedName>
        <fullName evidence="4">DUF305 domain-containing protein</fullName>
    </submittedName>
</protein>
<dbReference type="Proteomes" id="UP000557656">
    <property type="component" value="Unassembled WGS sequence"/>
</dbReference>
<name>A0A7Y7USJ5_9SPHN</name>
<dbReference type="Pfam" id="PF03713">
    <property type="entry name" value="DUF305"/>
    <property type="match status" value="1"/>
</dbReference>
<keyword evidence="1" id="KW-0732">Signal</keyword>
<accession>A0A7Y7USJ5</accession>